<keyword evidence="1" id="KW-0202">Cytokine</keyword>
<dbReference type="Ensembl" id="ENSNMLT00000027739.1">
    <property type="protein sequence ID" value="ENSNMLP00000024800.1"/>
    <property type="gene ID" value="ENSNMLG00000015866.1"/>
</dbReference>
<dbReference type="InterPro" id="IPR001811">
    <property type="entry name" value="Chemokine_IL8-like_dom"/>
</dbReference>
<accession>A0A8C6TXM7</accession>
<dbReference type="GO" id="GO:0006955">
    <property type="term" value="P:immune response"/>
    <property type="evidence" value="ECO:0007669"/>
    <property type="project" value="InterPro"/>
</dbReference>
<dbReference type="SUPFAM" id="SSF54117">
    <property type="entry name" value="Interleukin 8-like chemokines"/>
    <property type="match status" value="1"/>
</dbReference>
<feature type="chain" id="PRO_5034450282" description="Chemokine interleukin-8-like domain-containing protein" evidence="3">
    <location>
        <begin position="23"/>
        <end position="155"/>
    </location>
</feature>
<feature type="domain" description="Chemokine interleukin-8-like" evidence="4">
    <location>
        <begin position="29"/>
        <end position="83"/>
    </location>
</feature>
<reference evidence="5" key="1">
    <citation type="submission" date="2025-08" db="UniProtKB">
        <authorList>
            <consortium name="Ensembl"/>
        </authorList>
    </citation>
    <scope>IDENTIFICATION</scope>
</reference>
<feature type="signal peptide" evidence="3">
    <location>
        <begin position="1"/>
        <end position="22"/>
    </location>
</feature>
<dbReference type="Pfam" id="PF00048">
    <property type="entry name" value="IL8"/>
    <property type="match status" value="1"/>
</dbReference>
<sequence>MSPFVKMSALLALMSLLHSGSAVGDEKLTDCCTSVSRNRIKDPIIGVLRQSKSGNCVEALIFQTENRALFCIYPKAPWVRSALLQLKRKRVRATAQAVAPTSAPGPQVSLLSIITSTVQPSSASSGSPSSSRFHSSTVSPDSSSFSSTAVADEMP</sequence>
<name>A0A8C6TXM7_9GOBI</name>
<evidence type="ECO:0000256" key="1">
    <source>
        <dbReference type="ARBA" id="ARBA00022514"/>
    </source>
</evidence>
<dbReference type="GO" id="GO:0008009">
    <property type="term" value="F:chemokine activity"/>
    <property type="evidence" value="ECO:0007669"/>
    <property type="project" value="InterPro"/>
</dbReference>
<dbReference type="InterPro" id="IPR036048">
    <property type="entry name" value="Interleukin_8-like_sf"/>
</dbReference>
<feature type="region of interest" description="Disordered" evidence="2">
    <location>
        <begin position="119"/>
        <end position="155"/>
    </location>
</feature>
<evidence type="ECO:0000313" key="6">
    <source>
        <dbReference type="Proteomes" id="UP000694523"/>
    </source>
</evidence>
<evidence type="ECO:0000256" key="2">
    <source>
        <dbReference type="SAM" id="MobiDB-lite"/>
    </source>
</evidence>
<evidence type="ECO:0000313" key="5">
    <source>
        <dbReference type="Ensembl" id="ENSNMLP00000024800.1"/>
    </source>
</evidence>
<dbReference type="Gene3D" id="2.40.50.40">
    <property type="match status" value="1"/>
</dbReference>
<protein>
    <recommendedName>
        <fullName evidence="4">Chemokine interleukin-8-like domain-containing protein</fullName>
    </recommendedName>
</protein>
<dbReference type="Proteomes" id="UP000694523">
    <property type="component" value="Unplaced"/>
</dbReference>
<evidence type="ECO:0000256" key="3">
    <source>
        <dbReference type="SAM" id="SignalP"/>
    </source>
</evidence>
<evidence type="ECO:0000259" key="4">
    <source>
        <dbReference type="Pfam" id="PF00048"/>
    </source>
</evidence>
<keyword evidence="6" id="KW-1185">Reference proteome</keyword>
<dbReference type="AlphaFoldDB" id="A0A8C6TXM7"/>
<reference evidence="5" key="2">
    <citation type="submission" date="2025-09" db="UniProtKB">
        <authorList>
            <consortium name="Ensembl"/>
        </authorList>
    </citation>
    <scope>IDENTIFICATION</scope>
</reference>
<proteinExistence type="predicted"/>
<dbReference type="GO" id="GO:0005615">
    <property type="term" value="C:extracellular space"/>
    <property type="evidence" value="ECO:0007669"/>
    <property type="project" value="UniProtKB-KW"/>
</dbReference>
<keyword evidence="3" id="KW-0732">Signal</keyword>
<organism evidence="5 6">
    <name type="scientific">Neogobius melanostomus</name>
    <name type="common">round goby</name>
    <dbReference type="NCBI Taxonomy" id="47308"/>
    <lineage>
        <taxon>Eukaryota</taxon>
        <taxon>Metazoa</taxon>
        <taxon>Chordata</taxon>
        <taxon>Craniata</taxon>
        <taxon>Vertebrata</taxon>
        <taxon>Euteleostomi</taxon>
        <taxon>Actinopterygii</taxon>
        <taxon>Neopterygii</taxon>
        <taxon>Teleostei</taxon>
        <taxon>Neoteleostei</taxon>
        <taxon>Acanthomorphata</taxon>
        <taxon>Gobiaria</taxon>
        <taxon>Gobiiformes</taxon>
        <taxon>Gobioidei</taxon>
        <taxon>Gobiidae</taxon>
        <taxon>Benthophilinae</taxon>
        <taxon>Neogobiini</taxon>
        <taxon>Neogobius</taxon>
    </lineage>
</organism>